<dbReference type="PANTHER" id="PTHR30482">
    <property type="entry name" value="HIGH-AFFINITY BRANCHED-CHAIN AMINO ACID TRANSPORT SYSTEM PERMEASE"/>
    <property type="match status" value="1"/>
</dbReference>
<sequence length="325" mass="35121">MIPQFLQERRYQFAVLAFIVAILLPVIVGSNQYYRTVLILMLIFIIYASAWNFLTFSGQGSLGHAAFFGLGGYFSSLIAINSGIPLIIAVFAGACVTAGIGVLIGMTCVRLREWFLAMVTFGFAVIIQTLIVISQLSPITGGWDGFAVPKLIPSSIPGSPNLEYYGILAIAVGSILVFHLLLKSKIGLALAAIRENEMEAKASGINPVPFKLFAFGISSFITAIAGALEVCHFGYISPEIFGTDISFWPIIYSITGGLGTLAGPIIGTIVISLLWEGLNALGFTYERFIVIGILLILTIIFLPKGLVSLPERLQYLKRIKTGDEK</sequence>
<evidence type="ECO:0000256" key="4">
    <source>
        <dbReference type="ARBA" id="ARBA00022989"/>
    </source>
</evidence>
<evidence type="ECO:0000256" key="5">
    <source>
        <dbReference type="ARBA" id="ARBA00023136"/>
    </source>
</evidence>
<dbReference type="Proteomes" id="UP000001941">
    <property type="component" value="Chromosome"/>
</dbReference>
<evidence type="ECO:0000313" key="7">
    <source>
        <dbReference type="EMBL" id="ABD40098.1"/>
    </source>
</evidence>
<evidence type="ECO:0000313" key="8">
    <source>
        <dbReference type="Proteomes" id="UP000001941"/>
    </source>
</evidence>
<feature type="transmembrane region" description="Helical" evidence="6">
    <location>
        <begin position="61"/>
        <end position="80"/>
    </location>
</feature>
<dbReference type="HOGENOM" id="CLU_031365_0_1_2"/>
<organism evidence="7 8">
    <name type="scientific">Methanospirillum hungatei JF-1 (strain ATCC 27890 / DSM 864 / NBRC 100397 / JF-1)</name>
    <dbReference type="NCBI Taxonomy" id="323259"/>
    <lineage>
        <taxon>Archaea</taxon>
        <taxon>Methanobacteriati</taxon>
        <taxon>Methanobacteriota</taxon>
        <taxon>Stenosarchaea group</taxon>
        <taxon>Methanomicrobia</taxon>
        <taxon>Methanomicrobiales</taxon>
        <taxon>Methanospirillaceae</taxon>
        <taxon>Methanospirillum</taxon>
    </lineage>
</organism>
<dbReference type="EMBL" id="CP000254">
    <property type="protein sequence ID" value="ABD40098.1"/>
    <property type="molecule type" value="Genomic_DNA"/>
</dbReference>
<dbReference type="EnsemblBacteria" id="ABD40098">
    <property type="protein sequence ID" value="ABD40098"/>
    <property type="gene ID" value="Mhun_0328"/>
</dbReference>
<protein>
    <submittedName>
        <fullName evidence="7">Amino acid/amide ABC transporter membrane protein 2, HAAT family</fullName>
    </submittedName>
</protein>
<dbReference type="InterPro" id="IPR043428">
    <property type="entry name" value="LivM-like"/>
</dbReference>
<keyword evidence="8" id="KW-1185">Reference proteome</keyword>
<keyword evidence="4 6" id="KW-1133">Transmembrane helix</keyword>
<dbReference type="OrthoDB" id="30958at2157"/>
<comment type="subcellular location">
    <subcellularLocation>
        <location evidence="1">Cell membrane</location>
        <topology evidence="1">Multi-pass membrane protein</topology>
    </subcellularLocation>
</comment>
<dbReference type="CDD" id="cd06581">
    <property type="entry name" value="TM_PBP1_LivM_like"/>
    <property type="match status" value="1"/>
</dbReference>
<dbReference type="GeneID" id="3923695"/>
<feature type="transmembrane region" description="Helical" evidence="6">
    <location>
        <begin position="247"/>
        <end position="275"/>
    </location>
</feature>
<dbReference type="STRING" id="323259.Mhun_0328"/>
<keyword evidence="3 6" id="KW-0812">Transmembrane</keyword>
<name>Q2FMU3_METHJ</name>
<dbReference type="PANTHER" id="PTHR30482:SF10">
    <property type="entry name" value="HIGH-AFFINITY BRANCHED-CHAIN AMINO ACID TRANSPORT PROTEIN BRAE"/>
    <property type="match status" value="1"/>
</dbReference>
<evidence type="ECO:0000256" key="3">
    <source>
        <dbReference type="ARBA" id="ARBA00022692"/>
    </source>
</evidence>
<feature type="transmembrane region" description="Helical" evidence="6">
    <location>
        <begin position="34"/>
        <end position="54"/>
    </location>
</feature>
<feature type="transmembrane region" description="Helical" evidence="6">
    <location>
        <begin position="114"/>
        <end position="136"/>
    </location>
</feature>
<dbReference type="InterPro" id="IPR001851">
    <property type="entry name" value="ABC_transp_permease"/>
</dbReference>
<dbReference type="AlphaFoldDB" id="Q2FMU3"/>
<dbReference type="KEGG" id="mhu:Mhun_0328"/>
<feature type="transmembrane region" description="Helical" evidence="6">
    <location>
        <begin position="287"/>
        <end position="307"/>
    </location>
</feature>
<keyword evidence="2" id="KW-1003">Cell membrane</keyword>
<dbReference type="eggNOG" id="arCOG01274">
    <property type="taxonomic scope" value="Archaea"/>
</dbReference>
<gene>
    <name evidence="7" type="ordered locus">Mhun_0328</name>
</gene>
<feature type="transmembrane region" description="Helical" evidence="6">
    <location>
        <begin position="86"/>
        <end position="107"/>
    </location>
</feature>
<accession>Q2FMU3</accession>
<dbReference type="RefSeq" id="WP_011447393.1">
    <property type="nucleotide sequence ID" value="NC_007796.1"/>
</dbReference>
<feature type="transmembrane region" description="Helical" evidence="6">
    <location>
        <begin position="12"/>
        <end position="28"/>
    </location>
</feature>
<proteinExistence type="predicted"/>
<dbReference type="FunCoup" id="Q2FMU3">
    <property type="interactions" value="8"/>
</dbReference>
<dbReference type="GO" id="GO:0005886">
    <property type="term" value="C:plasma membrane"/>
    <property type="evidence" value="ECO:0007669"/>
    <property type="project" value="UniProtKB-SubCell"/>
</dbReference>
<reference evidence="8" key="1">
    <citation type="journal article" date="2016" name="Stand. Genomic Sci.">
        <title>Complete genome sequence of Methanospirillum hungatei type strain JF1.</title>
        <authorList>
            <person name="Gunsalus R.P."/>
            <person name="Cook L.E."/>
            <person name="Crable B."/>
            <person name="Rohlin L."/>
            <person name="McDonald E."/>
            <person name="Mouttaki H."/>
            <person name="Sieber J.R."/>
            <person name="Poweleit N."/>
            <person name="Zhou H."/>
            <person name="Lapidus A.L."/>
            <person name="Daligault H.E."/>
            <person name="Land M."/>
            <person name="Gilna P."/>
            <person name="Ivanova N."/>
            <person name="Kyrpides N."/>
            <person name="Culley D.E."/>
            <person name="McInerney M.J."/>
        </authorList>
    </citation>
    <scope>NUCLEOTIDE SEQUENCE [LARGE SCALE GENOMIC DNA]</scope>
    <source>
        <strain evidence="8">ATCC 27890 / DSM 864 / NBRC 100397 / JF-1</strain>
    </source>
</reference>
<dbReference type="Pfam" id="PF02653">
    <property type="entry name" value="BPD_transp_2"/>
    <property type="match status" value="1"/>
</dbReference>
<evidence type="ECO:0000256" key="6">
    <source>
        <dbReference type="SAM" id="Phobius"/>
    </source>
</evidence>
<dbReference type="GO" id="GO:0015658">
    <property type="term" value="F:branched-chain amino acid transmembrane transporter activity"/>
    <property type="evidence" value="ECO:0007669"/>
    <property type="project" value="InterPro"/>
</dbReference>
<keyword evidence="5 6" id="KW-0472">Membrane</keyword>
<evidence type="ECO:0000256" key="1">
    <source>
        <dbReference type="ARBA" id="ARBA00004651"/>
    </source>
</evidence>
<evidence type="ECO:0000256" key="2">
    <source>
        <dbReference type="ARBA" id="ARBA00022475"/>
    </source>
</evidence>
<dbReference type="InParanoid" id="Q2FMU3"/>
<feature type="transmembrane region" description="Helical" evidence="6">
    <location>
        <begin position="164"/>
        <end position="182"/>
    </location>
</feature>